<gene>
    <name evidence="3" type="ORF">SY85_13595</name>
</gene>
<evidence type="ECO:0000256" key="1">
    <source>
        <dbReference type="SAM" id="MobiDB-lite"/>
    </source>
</evidence>
<feature type="compositionally biased region" description="Polar residues" evidence="1">
    <location>
        <begin position="46"/>
        <end position="56"/>
    </location>
</feature>
<organism evidence="3 4">
    <name type="scientific">Flavisolibacter tropicus</name>
    <dbReference type="NCBI Taxonomy" id="1492898"/>
    <lineage>
        <taxon>Bacteria</taxon>
        <taxon>Pseudomonadati</taxon>
        <taxon>Bacteroidota</taxon>
        <taxon>Chitinophagia</taxon>
        <taxon>Chitinophagales</taxon>
        <taxon>Chitinophagaceae</taxon>
        <taxon>Flavisolibacter</taxon>
    </lineage>
</organism>
<evidence type="ECO:0000256" key="2">
    <source>
        <dbReference type="SAM" id="Phobius"/>
    </source>
</evidence>
<name>A0A172TXC6_9BACT</name>
<keyword evidence="2" id="KW-0812">Transmembrane</keyword>
<dbReference type="RefSeq" id="WP_066405370.1">
    <property type="nucleotide sequence ID" value="NZ_CP011390.1"/>
</dbReference>
<sequence length="90" mass="10521">MFSLLFFFFVAFILIMGYAIVTLVRRKKKAHMPINDRGLINRNESRNATRSFSQNTFREERGNTIQGNILPTDSKRPDSNSRDQDQPEVR</sequence>
<keyword evidence="4" id="KW-1185">Reference proteome</keyword>
<feature type="compositionally biased region" description="Basic and acidic residues" evidence="1">
    <location>
        <begin position="73"/>
        <end position="90"/>
    </location>
</feature>
<protein>
    <submittedName>
        <fullName evidence="3">Uncharacterized protein</fullName>
    </submittedName>
</protein>
<dbReference type="Proteomes" id="UP000077177">
    <property type="component" value="Chromosome"/>
</dbReference>
<dbReference type="EMBL" id="CP011390">
    <property type="protein sequence ID" value="ANE51387.1"/>
    <property type="molecule type" value="Genomic_DNA"/>
</dbReference>
<accession>A0A172TXC6</accession>
<reference evidence="4" key="1">
    <citation type="submission" date="2015-01" db="EMBL/GenBank/DDBJ databases">
        <title>Flavisolibacter sp./LCS9/ whole genome sequencing.</title>
        <authorList>
            <person name="Kim M.K."/>
            <person name="Srinivasan S."/>
            <person name="Lee J.-J."/>
        </authorList>
    </citation>
    <scope>NUCLEOTIDE SEQUENCE [LARGE SCALE GENOMIC DNA]</scope>
    <source>
        <strain evidence="4">LCS9</strain>
    </source>
</reference>
<dbReference type="STRING" id="1492898.SY85_13595"/>
<reference evidence="3 4" key="2">
    <citation type="journal article" date="2016" name="Int. J. Syst. Evol. Microbiol.">
        <title>Flavisolibacter tropicus sp. nov., isolated from tropical soil.</title>
        <authorList>
            <person name="Lee J.J."/>
            <person name="Kang M.S."/>
            <person name="Kim G.S."/>
            <person name="Lee C.S."/>
            <person name="Lim S."/>
            <person name="Lee J."/>
            <person name="Roh S.H."/>
            <person name="Kang H."/>
            <person name="Ha J.M."/>
            <person name="Bae S."/>
            <person name="Jung H.Y."/>
            <person name="Kim M.K."/>
        </authorList>
    </citation>
    <scope>NUCLEOTIDE SEQUENCE [LARGE SCALE GENOMIC DNA]</scope>
    <source>
        <strain evidence="3 4">LCS9</strain>
    </source>
</reference>
<keyword evidence="2" id="KW-1133">Transmembrane helix</keyword>
<feature type="region of interest" description="Disordered" evidence="1">
    <location>
        <begin position="40"/>
        <end position="90"/>
    </location>
</feature>
<proteinExistence type="predicted"/>
<evidence type="ECO:0000313" key="3">
    <source>
        <dbReference type="EMBL" id="ANE51387.1"/>
    </source>
</evidence>
<dbReference type="AlphaFoldDB" id="A0A172TXC6"/>
<keyword evidence="2" id="KW-0472">Membrane</keyword>
<evidence type="ECO:0000313" key="4">
    <source>
        <dbReference type="Proteomes" id="UP000077177"/>
    </source>
</evidence>
<feature type="transmembrane region" description="Helical" evidence="2">
    <location>
        <begin position="6"/>
        <end position="24"/>
    </location>
</feature>
<dbReference type="KEGG" id="fla:SY85_13595"/>